<name>A0AC35TIE5_9BILA</name>
<reference evidence="2" key="1">
    <citation type="submission" date="2016-11" db="UniProtKB">
        <authorList>
            <consortium name="WormBaseParasite"/>
        </authorList>
    </citation>
    <scope>IDENTIFICATION</scope>
    <source>
        <strain evidence="2">KR3021</strain>
    </source>
</reference>
<dbReference type="Proteomes" id="UP000095286">
    <property type="component" value="Unplaced"/>
</dbReference>
<evidence type="ECO:0000313" key="1">
    <source>
        <dbReference type="Proteomes" id="UP000095286"/>
    </source>
</evidence>
<evidence type="ECO:0000313" key="2">
    <source>
        <dbReference type="WBParaSite" id="RSKR_0000080500.1"/>
    </source>
</evidence>
<dbReference type="WBParaSite" id="RSKR_0000080500.1">
    <property type="protein sequence ID" value="RSKR_0000080500.1"/>
    <property type="gene ID" value="RSKR_0000080500"/>
</dbReference>
<organism evidence="1 2">
    <name type="scientific">Rhabditophanes sp. KR3021</name>
    <dbReference type="NCBI Taxonomy" id="114890"/>
    <lineage>
        <taxon>Eukaryota</taxon>
        <taxon>Metazoa</taxon>
        <taxon>Ecdysozoa</taxon>
        <taxon>Nematoda</taxon>
        <taxon>Chromadorea</taxon>
        <taxon>Rhabditida</taxon>
        <taxon>Tylenchina</taxon>
        <taxon>Panagrolaimomorpha</taxon>
        <taxon>Strongyloidoidea</taxon>
        <taxon>Alloionematidae</taxon>
        <taxon>Rhabditophanes</taxon>
    </lineage>
</organism>
<proteinExistence type="predicted"/>
<protein>
    <submittedName>
        <fullName evidence="2">ShTK domain protein</fullName>
    </submittedName>
</protein>
<accession>A0AC35TIE5</accession>
<sequence length="474" mass="53392">MITFVQIQNSGHSGPAFSGWHREYLKRAEITMKLIDPSLSIPYWDSVLDNYLPNPADSIIFSSLFYGEAGIGGWVVNGPFANWHTLEGHASLQRNLGRKGHLFTENNINNALAANHVENFLAYTAPLGGCPVASFFGALEYSHASIHLFCGGDFEPISTSANDPIFFNHHAFVDLVWENWRLSHQNRFQREHDYPRDMPQCSNFQHFSTSPMRPFPILNRDGLSNAYTDNLYSYAPRPMCSPNNPNCGSQYLFCDTRGYAHCVSKVKLGGMCQGFEGFDVCFGGNCFNGRCVPRQMAGPMGPQQNFNNQFVTRNRHRNDAIEDNSMTDIDNLIPQANVSVSALICLNHDPCCSIWAAIGECDSNLPYMHRYCRRSCGDCSPTKIADAKGCVDRHVSCKFWSEHGLCSSRKQFMYENCRVSCNKCEESVEKLCRDISIETGHPKELNKPLTTTTIKPTLSIQKELVEKKKEEDLE</sequence>